<protein>
    <submittedName>
        <fullName evidence="1">Uncharacterized protein</fullName>
    </submittedName>
</protein>
<evidence type="ECO:0000313" key="2">
    <source>
        <dbReference type="Proteomes" id="UP001144978"/>
    </source>
</evidence>
<sequence length="331" mass="36165">MLTSVDRQTFTVKNVGNASKSFKLSHIPAGTALTFQPGTIFPADGPVPLSTSAASIKFSETSFTVHPGQTQEITAHISPPTGLDPTTFPVFSGFIGISNAEESYLVSYLGSVGLLKDVQVVDDTDVFFGVTLPVLTDSAGNFLLNATNFRFVGDDFPTVLMCLAFGTPKLLFDLVEPDVRLKTTLNKRGNDSRCQAPKWIGTWTWRSIENLSASGKPVRGVSFELPTNVREAIPESVLRGHLARCPVEVEASGYDRHLLFRSEALFPHRTLYVEEEEEEWVYVEPARPGEVMSAKEQKAEYETLLAKRIAEKKEKAAAVKASHKKAVAASA</sequence>
<dbReference type="EMBL" id="JANSHE010004864">
    <property type="protein sequence ID" value="KAJ2974178.1"/>
    <property type="molecule type" value="Genomic_DNA"/>
</dbReference>
<accession>A0ACC1N6U7</accession>
<dbReference type="Proteomes" id="UP001144978">
    <property type="component" value="Unassembled WGS sequence"/>
</dbReference>
<evidence type="ECO:0000313" key="1">
    <source>
        <dbReference type="EMBL" id="KAJ2974178.1"/>
    </source>
</evidence>
<reference evidence="1" key="1">
    <citation type="submission" date="2022-08" db="EMBL/GenBank/DDBJ databases">
        <title>Genome Sequence of Pycnoporus sanguineus.</title>
        <authorList>
            <person name="Buettner E."/>
        </authorList>
    </citation>
    <scope>NUCLEOTIDE SEQUENCE</scope>
    <source>
        <strain evidence="1">CG-C14</strain>
    </source>
</reference>
<gene>
    <name evidence="1" type="ORF">NUW54_g11932</name>
</gene>
<comment type="caution">
    <text evidence="1">The sequence shown here is derived from an EMBL/GenBank/DDBJ whole genome shotgun (WGS) entry which is preliminary data.</text>
</comment>
<proteinExistence type="predicted"/>
<name>A0ACC1N6U7_9APHY</name>
<organism evidence="1 2">
    <name type="scientific">Trametes sanguinea</name>
    <dbReference type="NCBI Taxonomy" id="158606"/>
    <lineage>
        <taxon>Eukaryota</taxon>
        <taxon>Fungi</taxon>
        <taxon>Dikarya</taxon>
        <taxon>Basidiomycota</taxon>
        <taxon>Agaricomycotina</taxon>
        <taxon>Agaricomycetes</taxon>
        <taxon>Polyporales</taxon>
        <taxon>Polyporaceae</taxon>
        <taxon>Trametes</taxon>
    </lineage>
</organism>
<keyword evidence="2" id="KW-1185">Reference proteome</keyword>